<dbReference type="Proteomes" id="UP000001887">
    <property type="component" value="Chromosome"/>
</dbReference>
<dbReference type="STRING" id="530564.Psta_0396"/>
<name>D2R2H7_PIRSD</name>
<evidence type="ECO:0000313" key="2">
    <source>
        <dbReference type="Proteomes" id="UP000001887"/>
    </source>
</evidence>
<proteinExistence type="predicted"/>
<dbReference type="OrthoDB" id="285058at2"/>
<dbReference type="eggNOG" id="ENOG50336H9">
    <property type="taxonomic scope" value="Bacteria"/>
</dbReference>
<protein>
    <recommendedName>
        <fullName evidence="3">Carboxypeptidase regulatory-like domain-containing protein</fullName>
    </recommendedName>
</protein>
<dbReference type="KEGG" id="psl:Psta_0396"/>
<dbReference type="EMBL" id="CP001848">
    <property type="protein sequence ID" value="ADB15086.1"/>
    <property type="molecule type" value="Genomic_DNA"/>
</dbReference>
<reference evidence="1 2" key="1">
    <citation type="journal article" date="2009" name="Stand. Genomic Sci.">
        <title>Complete genome sequence of Pirellula staleyi type strain (ATCC 27377).</title>
        <authorList>
            <person name="Clum A."/>
            <person name="Tindall B.J."/>
            <person name="Sikorski J."/>
            <person name="Ivanova N."/>
            <person name="Mavrommatis K."/>
            <person name="Lucas S."/>
            <person name="Glavina del Rio T."/>
            <person name="Nolan M."/>
            <person name="Chen F."/>
            <person name="Tice H."/>
            <person name="Pitluck S."/>
            <person name="Cheng J.F."/>
            <person name="Chertkov O."/>
            <person name="Brettin T."/>
            <person name="Han C."/>
            <person name="Detter J.C."/>
            <person name="Kuske C."/>
            <person name="Bruce D."/>
            <person name="Goodwin L."/>
            <person name="Ovchinikova G."/>
            <person name="Pati A."/>
            <person name="Mikhailova N."/>
            <person name="Chen A."/>
            <person name="Palaniappan K."/>
            <person name="Land M."/>
            <person name="Hauser L."/>
            <person name="Chang Y.J."/>
            <person name="Jeffries C.D."/>
            <person name="Chain P."/>
            <person name="Rohde M."/>
            <person name="Goker M."/>
            <person name="Bristow J."/>
            <person name="Eisen J.A."/>
            <person name="Markowitz V."/>
            <person name="Hugenholtz P."/>
            <person name="Kyrpides N.C."/>
            <person name="Klenk H.P."/>
            <person name="Lapidus A."/>
        </authorList>
    </citation>
    <scope>NUCLEOTIDE SEQUENCE [LARGE SCALE GENOMIC DNA]</scope>
    <source>
        <strain evidence="2">ATCC 27377 / DSM 6068 / ICPB 4128</strain>
    </source>
</reference>
<evidence type="ECO:0008006" key="3">
    <source>
        <dbReference type="Google" id="ProtNLM"/>
    </source>
</evidence>
<gene>
    <name evidence="1" type="ordered locus">Psta_0396</name>
</gene>
<keyword evidence="2" id="KW-1185">Reference proteome</keyword>
<organism evidence="1 2">
    <name type="scientific">Pirellula staleyi (strain ATCC 27377 / DSM 6068 / ICPB 4128)</name>
    <name type="common">Pirella staleyi</name>
    <dbReference type="NCBI Taxonomy" id="530564"/>
    <lineage>
        <taxon>Bacteria</taxon>
        <taxon>Pseudomonadati</taxon>
        <taxon>Planctomycetota</taxon>
        <taxon>Planctomycetia</taxon>
        <taxon>Pirellulales</taxon>
        <taxon>Pirellulaceae</taxon>
        <taxon>Pirellula</taxon>
    </lineage>
</organism>
<dbReference type="AlphaFoldDB" id="D2R2H7"/>
<dbReference type="PROSITE" id="PS51257">
    <property type="entry name" value="PROKAR_LIPOPROTEIN"/>
    <property type="match status" value="1"/>
</dbReference>
<sequence precursor="true">MTMRHLWERLQAFTCIAAVVLVITAGGCASEATGELLHPASGQVLFGGSPVAGASVVLYPEEMVSAAADGSRAAVSPFRPNGITDAEGRFKLGTYVQHDGAPAGRWVITLTWPDERIPPAVREEILASGETIPDRFRGRFDSPYRPLGLIEIAAGENQIPAIQIPAQ</sequence>
<evidence type="ECO:0000313" key="1">
    <source>
        <dbReference type="EMBL" id="ADB15086.1"/>
    </source>
</evidence>
<accession>D2R2H7</accession>
<dbReference type="HOGENOM" id="CLU_113730_0_0_0"/>